<reference evidence="1" key="1">
    <citation type="submission" date="2022-01" db="EMBL/GenBank/DDBJ databases">
        <title>Genome sequence and assembly of Parabukholderia sp. RG36.</title>
        <authorList>
            <person name="Chhetri G."/>
        </authorList>
    </citation>
    <scope>NUCLEOTIDE SEQUENCE</scope>
    <source>
        <strain evidence="1">RG36</strain>
    </source>
</reference>
<protein>
    <submittedName>
        <fullName evidence="1">Uncharacterized protein</fullName>
    </submittedName>
</protein>
<evidence type="ECO:0000313" key="1">
    <source>
        <dbReference type="EMBL" id="MCG5075164.1"/>
    </source>
</evidence>
<keyword evidence="2" id="KW-1185">Reference proteome</keyword>
<evidence type="ECO:0000313" key="2">
    <source>
        <dbReference type="Proteomes" id="UP001139308"/>
    </source>
</evidence>
<dbReference type="AlphaFoldDB" id="A0A9X1RRU4"/>
<dbReference type="Proteomes" id="UP001139308">
    <property type="component" value="Unassembled WGS sequence"/>
</dbReference>
<accession>A0A9X1RRU4</accession>
<gene>
    <name evidence="1" type="ORF">L5014_17640</name>
</gene>
<dbReference type="EMBL" id="JAKLJA010000013">
    <property type="protein sequence ID" value="MCG5075164.1"/>
    <property type="molecule type" value="Genomic_DNA"/>
</dbReference>
<sequence length="70" mass="7672">MNRDRAEHILIEADWVAELVLGGFDMTIETSEGRALYERAFTAYVRKEIGDLPVASLYDALKSSAGAVAP</sequence>
<dbReference type="RefSeq" id="WP_238465018.1">
    <property type="nucleotide sequence ID" value="NZ_JAKLJA010000013.1"/>
</dbReference>
<organism evidence="1 2">
    <name type="scientific">Paraburkholderia tagetis</name>
    <dbReference type="NCBI Taxonomy" id="2913261"/>
    <lineage>
        <taxon>Bacteria</taxon>
        <taxon>Pseudomonadati</taxon>
        <taxon>Pseudomonadota</taxon>
        <taxon>Betaproteobacteria</taxon>
        <taxon>Burkholderiales</taxon>
        <taxon>Burkholderiaceae</taxon>
        <taxon>Paraburkholderia</taxon>
    </lineage>
</organism>
<comment type="caution">
    <text evidence="1">The sequence shown here is derived from an EMBL/GenBank/DDBJ whole genome shotgun (WGS) entry which is preliminary data.</text>
</comment>
<name>A0A9X1RRU4_9BURK</name>
<proteinExistence type="predicted"/>